<evidence type="ECO:0000256" key="4">
    <source>
        <dbReference type="ARBA" id="ARBA00022741"/>
    </source>
</evidence>
<evidence type="ECO:0000256" key="6">
    <source>
        <dbReference type="ARBA" id="ARBA00022840"/>
    </source>
</evidence>
<dbReference type="Gene3D" id="1.10.510.10">
    <property type="entry name" value="Transferase(Phosphotransferase) domain 1"/>
    <property type="match status" value="1"/>
</dbReference>
<protein>
    <recommendedName>
        <fullName evidence="8">Cyclin-dependent kinase 2 homolog</fullName>
        <ecNumber evidence="1">2.7.11.22</ecNumber>
    </recommendedName>
    <alternativeName>
        <fullName evidence="9">Cell division control protein 2 homolog</fullName>
    </alternativeName>
    <alternativeName>
        <fullName evidence="10">cdc2-related kinase 2</fullName>
    </alternativeName>
</protein>
<evidence type="ECO:0000259" key="11">
    <source>
        <dbReference type="PROSITE" id="PS50011"/>
    </source>
</evidence>
<dbReference type="Pfam" id="PF00069">
    <property type="entry name" value="Pkinase"/>
    <property type="match status" value="1"/>
</dbReference>
<keyword evidence="5" id="KW-0418">Kinase</keyword>
<dbReference type="InterPro" id="IPR000719">
    <property type="entry name" value="Prot_kinase_dom"/>
</dbReference>
<keyword evidence="2" id="KW-0723">Serine/threonine-protein kinase</keyword>
<comment type="caution">
    <text evidence="12">The sequence shown here is derived from an EMBL/GenBank/DDBJ whole genome shotgun (WGS) entry which is preliminary data.</text>
</comment>
<evidence type="ECO:0000313" key="13">
    <source>
        <dbReference type="Proteomes" id="UP001189429"/>
    </source>
</evidence>
<keyword evidence="4" id="KW-0547">Nucleotide-binding</keyword>
<dbReference type="PANTHER" id="PTHR24056:SF254">
    <property type="entry name" value="CYCLIN-DEPENDENT KINASE 2"/>
    <property type="match status" value="1"/>
</dbReference>
<gene>
    <name evidence="12" type="ORF">PCOR1329_LOCUS76034</name>
</gene>
<accession>A0ABN9XG27</accession>
<dbReference type="Proteomes" id="UP001189429">
    <property type="component" value="Unassembled WGS sequence"/>
</dbReference>
<dbReference type="SUPFAM" id="SSF56112">
    <property type="entry name" value="Protein kinase-like (PK-like)"/>
    <property type="match status" value="1"/>
</dbReference>
<evidence type="ECO:0000313" key="12">
    <source>
        <dbReference type="EMBL" id="CAK0898039.1"/>
    </source>
</evidence>
<proteinExistence type="predicted"/>
<evidence type="ECO:0000256" key="10">
    <source>
        <dbReference type="ARBA" id="ARBA00042858"/>
    </source>
</evidence>
<name>A0ABN9XG27_9DINO</name>
<feature type="non-terminal residue" evidence="12">
    <location>
        <position position="1"/>
    </location>
</feature>
<keyword evidence="6" id="KW-0067">ATP-binding</keyword>
<dbReference type="PROSITE" id="PS50011">
    <property type="entry name" value="PROTEIN_KINASE_DOM"/>
    <property type="match status" value="1"/>
</dbReference>
<sequence length="134" mass="14460">PEVDLWSAGCILAEMATSHPTFPGDSEIGTAFKIMQLLGSPTEASWPGFEKILAHWSPQFPRWPPGDLAPIRELRPELGEVGLDLIHALLVMNPAARLTARRARAHAFLGREGAPATPPVARRLLAGAGRPQTD</sequence>
<feature type="domain" description="Protein kinase" evidence="11">
    <location>
        <begin position="1"/>
        <end position="109"/>
    </location>
</feature>
<dbReference type="InterPro" id="IPR011009">
    <property type="entry name" value="Kinase-like_dom_sf"/>
</dbReference>
<dbReference type="InterPro" id="IPR050108">
    <property type="entry name" value="CDK"/>
</dbReference>
<evidence type="ECO:0000256" key="5">
    <source>
        <dbReference type="ARBA" id="ARBA00022777"/>
    </source>
</evidence>
<dbReference type="EMBL" id="CAUYUJ010020418">
    <property type="protein sequence ID" value="CAK0898039.1"/>
    <property type="molecule type" value="Genomic_DNA"/>
</dbReference>
<evidence type="ECO:0000256" key="9">
    <source>
        <dbReference type="ARBA" id="ARBA00041902"/>
    </source>
</evidence>
<dbReference type="EC" id="2.7.11.22" evidence="1"/>
<keyword evidence="3" id="KW-0808">Transferase</keyword>
<dbReference type="PANTHER" id="PTHR24056">
    <property type="entry name" value="CELL DIVISION PROTEIN KINASE"/>
    <property type="match status" value="1"/>
</dbReference>
<evidence type="ECO:0000256" key="2">
    <source>
        <dbReference type="ARBA" id="ARBA00022527"/>
    </source>
</evidence>
<evidence type="ECO:0000256" key="1">
    <source>
        <dbReference type="ARBA" id="ARBA00012425"/>
    </source>
</evidence>
<evidence type="ECO:0000256" key="8">
    <source>
        <dbReference type="ARBA" id="ARBA00039612"/>
    </source>
</evidence>
<reference evidence="12" key="1">
    <citation type="submission" date="2023-10" db="EMBL/GenBank/DDBJ databases">
        <authorList>
            <person name="Chen Y."/>
            <person name="Shah S."/>
            <person name="Dougan E. K."/>
            <person name="Thang M."/>
            <person name="Chan C."/>
        </authorList>
    </citation>
    <scope>NUCLEOTIDE SEQUENCE [LARGE SCALE GENOMIC DNA]</scope>
</reference>
<keyword evidence="13" id="KW-1185">Reference proteome</keyword>
<evidence type="ECO:0000256" key="7">
    <source>
        <dbReference type="ARBA" id="ARBA00038543"/>
    </source>
</evidence>
<evidence type="ECO:0000256" key="3">
    <source>
        <dbReference type="ARBA" id="ARBA00022679"/>
    </source>
</evidence>
<comment type="subunit">
    <text evidence="7">May form a complex composed of at least the catalytic subunit CRK2 and a cyclin.</text>
</comment>
<organism evidence="12 13">
    <name type="scientific">Prorocentrum cordatum</name>
    <dbReference type="NCBI Taxonomy" id="2364126"/>
    <lineage>
        <taxon>Eukaryota</taxon>
        <taxon>Sar</taxon>
        <taxon>Alveolata</taxon>
        <taxon>Dinophyceae</taxon>
        <taxon>Prorocentrales</taxon>
        <taxon>Prorocentraceae</taxon>
        <taxon>Prorocentrum</taxon>
    </lineage>
</organism>